<keyword evidence="3" id="KW-0067">ATP-binding</keyword>
<protein>
    <recommendedName>
        <fullName evidence="5">DNA mismatch repair proteins mutS family domain-containing protein</fullName>
    </recommendedName>
</protein>
<comment type="similarity">
    <text evidence="1">Belongs to the DNA mismatch repair MutS family.</text>
</comment>
<dbReference type="SUPFAM" id="SSF48334">
    <property type="entry name" value="DNA repair protein MutS, domain III"/>
    <property type="match status" value="1"/>
</dbReference>
<dbReference type="InterPro" id="IPR027417">
    <property type="entry name" value="P-loop_NTPase"/>
</dbReference>
<evidence type="ECO:0000313" key="7">
    <source>
        <dbReference type="Proteomes" id="UP001556367"/>
    </source>
</evidence>
<comment type="caution">
    <text evidence="6">The sequence shown here is derived from an EMBL/GenBank/DDBJ whole genome shotgun (WGS) entry which is preliminary data.</text>
</comment>
<dbReference type="SUPFAM" id="SSF52540">
    <property type="entry name" value="P-loop containing nucleoside triphosphate hydrolases"/>
    <property type="match status" value="1"/>
</dbReference>
<dbReference type="CDD" id="cd03281">
    <property type="entry name" value="ABC_MSH5_euk"/>
    <property type="match status" value="1"/>
</dbReference>
<dbReference type="InterPro" id="IPR036187">
    <property type="entry name" value="DNA_mismatch_repair_MutS_sf"/>
</dbReference>
<dbReference type="PANTHER" id="PTHR11361:SF20">
    <property type="entry name" value="MUTS PROTEIN HOMOLOG 5"/>
    <property type="match status" value="1"/>
</dbReference>
<feature type="domain" description="DNA mismatch repair proteins mutS family" evidence="5">
    <location>
        <begin position="205"/>
        <end position="221"/>
    </location>
</feature>
<dbReference type="EMBL" id="JASNQZ010000001">
    <property type="protein sequence ID" value="KAL0961433.1"/>
    <property type="molecule type" value="Genomic_DNA"/>
</dbReference>
<evidence type="ECO:0000256" key="3">
    <source>
        <dbReference type="ARBA" id="ARBA00022840"/>
    </source>
</evidence>
<evidence type="ECO:0000259" key="5">
    <source>
        <dbReference type="PROSITE" id="PS00486"/>
    </source>
</evidence>
<dbReference type="SMART" id="SM00534">
    <property type="entry name" value="MUTSac"/>
    <property type="match status" value="1"/>
</dbReference>
<dbReference type="PROSITE" id="PS00486">
    <property type="entry name" value="DNA_MISMATCH_REPAIR_2"/>
    <property type="match status" value="1"/>
</dbReference>
<keyword evidence="2" id="KW-0547">Nucleotide-binding</keyword>
<evidence type="ECO:0000256" key="2">
    <source>
        <dbReference type="ARBA" id="ARBA00022741"/>
    </source>
</evidence>
<gene>
    <name evidence="6" type="ORF">HGRIS_006378</name>
</gene>
<evidence type="ECO:0000256" key="4">
    <source>
        <dbReference type="ARBA" id="ARBA00023125"/>
    </source>
</evidence>
<keyword evidence="4" id="KW-0238">DNA-binding</keyword>
<dbReference type="Gene3D" id="3.40.50.300">
    <property type="entry name" value="P-loop containing nucleotide triphosphate hydrolases"/>
    <property type="match status" value="1"/>
</dbReference>
<accession>A0ABR3K245</accession>
<organism evidence="6 7">
    <name type="scientific">Hohenbuehelia grisea</name>
    <dbReference type="NCBI Taxonomy" id="104357"/>
    <lineage>
        <taxon>Eukaryota</taxon>
        <taxon>Fungi</taxon>
        <taxon>Dikarya</taxon>
        <taxon>Basidiomycota</taxon>
        <taxon>Agaricomycotina</taxon>
        <taxon>Agaricomycetes</taxon>
        <taxon>Agaricomycetidae</taxon>
        <taxon>Agaricales</taxon>
        <taxon>Pleurotineae</taxon>
        <taxon>Pleurotaceae</taxon>
        <taxon>Hohenbuehelia</taxon>
    </lineage>
</organism>
<dbReference type="Pfam" id="PF00488">
    <property type="entry name" value="MutS_V"/>
    <property type="match status" value="1"/>
</dbReference>
<dbReference type="InterPro" id="IPR045076">
    <property type="entry name" value="MutS"/>
</dbReference>
<keyword evidence="7" id="KW-1185">Reference proteome</keyword>
<sequence>MHDMDTHIGDLHSAIIDREIEILQELLERVLTYTDVVITACDVCAELDCLLAFASASRAYDYRRPCMVEANTIHIIQGRHPLHEQVVDTFVPNDAHLIGGRGTHAQTLSDAAEDSDNEVISRQHSVVLLTGANGCGKSVYLKQIALIQIMAQIGCFVPAESATLGVVDKIFTRLSTKESISKAQSAFMIDLNQVSLAIRNCTARSLVILDEFGKGTMSTDGAGLFCAVLQHLLDRGPECPKVLTATHFHDIFGSGMLDPTMMPITMLHMQVMFVVSGNEVQLSGTPSDNQELRRAAINEKITYLYRVAEGLALDSHAAKCAQLCGIPLRIIERAQYVSDLVSKHEIRRLLDEEMTEEERMDLADAEAVCRRFLVWDLEAEAEEPVGVKEKLGAVLGQEAEDASREE</sequence>
<reference evidence="7" key="1">
    <citation type="submission" date="2024-06" db="EMBL/GenBank/DDBJ databases">
        <title>Multi-omics analyses provide insights into the biosynthesis of the anticancer antibiotic pleurotin in Hohenbuehelia grisea.</title>
        <authorList>
            <person name="Weaver J.A."/>
            <person name="Alberti F."/>
        </authorList>
    </citation>
    <scope>NUCLEOTIDE SEQUENCE [LARGE SCALE GENOMIC DNA]</scope>
    <source>
        <strain evidence="7">T-177</strain>
    </source>
</reference>
<dbReference type="PANTHER" id="PTHR11361">
    <property type="entry name" value="DNA MISMATCH REPAIR PROTEIN MUTS FAMILY MEMBER"/>
    <property type="match status" value="1"/>
</dbReference>
<dbReference type="InterPro" id="IPR000432">
    <property type="entry name" value="DNA_mismatch_repair_MutS_C"/>
</dbReference>
<evidence type="ECO:0000313" key="6">
    <source>
        <dbReference type="EMBL" id="KAL0961433.1"/>
    </source>
</evidence>
<proteinExistence type="inferred from homology"/>
<name>A0ABR3K245_9AGAR</name>
<evidence type="ECO:0000256" key="1">
    <source>
        <dbReference type="ARBA" id="ARBA00006271"/>
    </source>
</evidence>
<dbReference type="Proteomes" id="UP001556367">
    <property type="component" value="Unassembled WGS sequence"/>
</dbReference>